<gene>
    <name evidence="2" type="ORF">SAMN04490355_101045</name>
</gene>
<dbReference type="InterPro" id="IPR019405">
    <property type="entry name" value="Lactonase_7-beta_prop"/>
</dbReference>
<evidence type="ECO:0000313" key="2">
    <source>
        <dbReference type="EMBL" id="SFL59488.1"/>
    </source>
</evidence>
<accession>A0A1I4IYN6</accession>
<protein>
    <submittedName>
        <fullName evidence="2">6-phosphogluconolactonase, cycloisomerase 2 family</fullName>
    </submittedName>
</protein>
<proteinExistence type="inferred from homology"/>
<comment type="similarity">
    <text evidence="1">Belongs to the cycloisomerase 2 family.</text>
</comment>
<organism evidence="2 3">
    <name type="scientific">Pelosinus propionicus DSM 13327</name>
    <dbReference type="NCBI Taxonomy" id="1123291"/>
    <lineage>
        <taxon>Bacteria</taxon>
        <taxon>Bacillati</taxon>
        <taxon>Bacillota</taxon>
        <taxon>Negativicutes</taxon>
        <taxon>Selenomonadales</taxon>
        <taxon>Sporomusaceae</taxon>
        <taxon>Pelosinus</taxon>
    </lineage>
</organism>
<dbReference type="EMBL" id="FOTS01000010">
    <property type="protein sequence ID" value="SFL59488.1"/>
    <property type="molecule type" value="Genomic_DNA"/>
</dbReference>
<dbReference type="OrthoDB" id="9790815at2"/>
<dbReference type="PANTHER" id="PTHR30344:SF1">
    <property type="entry name" value="6-PHOSPHOGLUCONOLACTONASE"/>
    <property type="match status" value="1"/>
</dbReference>
<dbReference type="InterPro" id="IPR015943">
    <property type="entry name" value="WD40/YVTN_repeat-like_dom_sf"/>
</dbReference>
<dbReference type="GO" id="GO:0017057">
    <property type="term" value="F:6-phosphogluconolactonase activity"/>
    <property type="evidence" value="ECO:0007669"/>
    <property type="project" value="TreeGrafter"/>
</dbReference>
<keyword evidence="3" id="KW-1185">Reference proteome</keyword>
<dbReference type="PANTHER" id="PTHR30344">
    <property type="entry name" value="6-PHOSPHOGLUCONOLACTONASE-RELATED"/>
    <property type="match status" value="1"/>
</dbReference>
<dbReference type="SUPFAM" id="SSF51004">
    <property type="entry name" value="C-terminal (heme d1) domain of cytochrome cd1-nitrite reductase"/>
    <property type="match status" value="1"/>
</dbReference>
<dbReference type="Gene3D" id="2.130.10.10">
    <property type="entry name" value="YVTN repeat-like/Quinoprotein amine dehydrogenase"/>
    <property type="match status" value="1"/>
</dbReference>
<name>A0A1I4IYN6_9FIRM</name>
<sequence>MDAERIVRKDCLPVNTCVTAQSSDVFNAPNFAYVGCYTSSDRDGRGEGIGVYQIEESGVWHQVQLYKSINPSWLLLDRYQQFLYAAHGDGELISSFALDKTSGKLTLLNEQPTHGKNGVASTVDPDNRYIIVANYSSGNLAVLPRQEDGSLGSVCTLVQLPDGRGPHPIQQTSSHPHHVHFDSTGEFIIVPDKGLDRIFVYRFDKENGRLIENHPFFVAAHPGAGPRHLAFYPYRPYVYVANELDSTVSTYQFDAASGELKPIQIITTLPVNLKDANVSAEIVVVPSGNYVYVSNRGHDSISMFHVNQDTGMLTAIGWQSTHGKTPRFFTIDPFCNMLYVANQDSDSIVVFHIKKDGMLEPTGQVIKSASPSNIVFTRGR</sequence>
<dbReference type="Pfam" id="PF10282">
    <property type="entry name" value="Lactonase"/>
    <property type="match status" value="1"/>
</dbReference>
<dbReference type="InterPro" id="IPR011048">
    <property type="entry name" value="Haem_d1_sf"/>
</dbReference>
<dbReference type="Proteomes" id="UP000199520">
    <property type="component" value="Unassembled WGS sequence"/>
</dbReference>
<dbReference type="STRING" id="1123291.SAMN04490355_101045"/>
<dbReference type="InterPro" id="IPR050282">
    <property type="entry name" value="Cycloisomerase_2"/>
</dbReference>
<reference evidence="3" key="1">
    <citation type="submission" date="2016-10" db="EMBL/GenBank/DDBJ databases">
        <authorList>
            <person name="Varghese N."/>
            <person name="Submissions S."/>
        </authorList>
    </citation>
    <scope>NUCLEOTIDE SEQUENCE [LARGE SCALE GENOMIC DNA]</scope>
    <source>
        <strain evidence="3">DSM 13327</strain>
    </source>
</reference>
<dbReference type="RefSeq" id="WP_090934391.1">
    <property type="nucleotide sequence ID" value="NZ_FOTS01000010.1"/>
</dbReference>
<dbReference type="GO" id="GO:0016853">
    <property type="term" value="F:isomerase activity"/>
    <property type="evidence" value="ECO:0007669"/>
    <property type="project" value="UniProtKB-KW"/>
</dbReference>
<keyword evidence="2" id="KW-0413">Isomerase</keyword>
<evidence type="ECO:0000313" key="3">
    <source>
        <dbReference type="Proteomes" id="UP000199520"/>
    </source>
</evidence>
<evidence type="ECO:0000256" key="1">
    <source>
        <dbReference type="ARBA" id="ARBA00005564"/>
    </source>
</evidence>
<dbReference type="AlphaFoldDB" id="A0A1I4IYN6"/>